<gene>
    <name evidence="11" type="ORF">LVY72_18965</name>
</gene>
<dbReference type="PANTHER" id="PTHR47354">
    <property type="entry name" value="NADH OXIDOREDUCTASE HCR"/>
    <property type="match status" value="1"/>
</dbReference>
<dbReference type="Pfam" id="PF00175">
    <property type="entry name" value="NAD_binding_1"/>
    <property type="match status" value="1"/>
</dbReference>
<evidence type="ECO:0000313" key="11">
    <source>
        <dbReference type="EMBL" id="MCG2623977.1"/>
    </source>
</evidence>
<dbReference type="PROSITE" id="PS51384">
    <property type="entry name" value="FAD_FR"/>
    <property type="match status" value="1"/>
</dbReference>
<feature type="transmembrane region" description="Helical" evidence="9">
    <location>
        <begin position="94"/>
        <end position="113"/>
    </location>
</feature>
<proteinExistence type="predicted"/>
<keyword evidence="6" id="KW-0560">Oxidoreductase</keyword>
<dbReference type="RefSeq" id="WP_237824883.1">
    <property type="nucleotide sequence ID" value="NZ_JAKLTQ010000019.1"/>
</dbReference>
<dbReference type="CDD" id="cd00322">
    <property type="entry name" value="FNR_like"/>
    <property type="match status" value="1"/>
</dbReference>
<accession>A0ABS9LC01</accession>
<feature type="domain" description="FAD-binding FR-type" evidence="10">
    <location>
        <begin position="273"/>
        <end position="376"/>
    </location>
</feature>
<evidence type="ECO:0000256" key="6">
    <source>
        <dbReference type="ARBA" id="ARBA00023002"/>
    </source>
</evidence>
<feature type="transmembrane region" description="Helical" evidence="9">
    <location>
        <begin position="43"/>
        <end position="64"/>
    </location>
</feature>
<dbReference type="Gene3D" id="2.40.30.10">
    <property type="entry name" value="Translation factors"/>
    <property type="match status" value="1"/>
</dbReference>
<evidence type="ECO:0000256" key="7">
    <source>
        <dbReference type="ARBA" id="ARBA00023004"/>
    </source>
</evidence>
<dbReference type="InterPro" id="IPR017938">
    <property type="entry name" value="Riboflavin_synthase-like_b-brl"/>
</dbReference>
<comment type="cofactor">
    <cofactor evidence="1">
        <name>FAD</name>
        <dbReference type="ChEBI" id="CHEBI:57692"/>
    </cofactor>
</comment>
<evidence type="ECO:0000256" key="3">
    <source>
        <dbReference type="ARBA" id="ARBA00022714"/>
    </source>
</evidence>
<evidence type="ECO:0000256" key="8">
    <source>
        <dbReference type="ARBA" id="ARBA00023014"/>
    </source>
</evidence>
<dbReference type="SUPFAM" id="SSF63380">
    <property type="entry name" value="Riboflavin synthase domain-like"/>
    <property type="match status" value="1"/>
</dbReference>
<keyword evidence="8" id="KW-0411">Iron-sulfur</keyword>
<evidence type="ECO:0000259" key="10">
    <source>
        <dbReference type="PROSITE" id="PS51384"/>
    </source>
</evidence>
<dbReference type="InterPro" id="IPR050415">
    <property type="entry name" value="MRET"/>
</dbReference>
<evidence type="ECO:0000256" key="9">
    <source>
        <dbReference type="SAM" id="Phobius"/>
    </source>
</evidence>
<keyword evidence="3" id="KW-0001">2Fe-2S</keyword>
<keyword evidence="5" id="KW-0274">FAD</keyword>
<keyword evidence="2" id="KW-0285">Flavoprotein</keyword>
<name>A0ABS9LC01_9MICC</name>
<dbReference type="PRINTS" id="PR00410">
    <property type="entry name" value="PHEHYDRXLASE"/>
</dbReference>
<organism evidence="11 12">
    <name type="scientific">Arthrobacter hankyongi</name>
    <dbReference type="NCBI Taxonomy" id="2904801"/>
    <lineage>
        <taxon>Bacteria</taxon>
        <taxon>Bacillati</taxon>
        <taxon>Actinomycetota</taxon>
        <taxon>Actinomycetes</taxon>
        <taxon>Micrococcales</taxon>
        <taxon>Micrococcaceae</taxon>
        <taxon>Arthrobacter</taxon>
    </lineage>
</organism>
<keyword evidence="9" id="KW-0812">Transmembrane</keyword>
<dbReference type="Gene3D" id="3.40.50.80">
    <property type="entry name" value="Nucleotide-binding domain of ferredoxin-NADP reductase (FNR) module"/>
    <property type="match status" value="1"/>
</dbReference>
<dbReference type="InterPro" id="IPR039261">
    <property type="entry name" value="FNR_nucleotide-bd"/>
</dbReference>
<evidence type="ECO:0000256" key="5">
    <source>
        <dbReference type="ARBA" id="ARBA00022827"/>
    </source>
</evidence>
<feature type="transmembrane region" description="Helical" evidence="9">
    <location>
        <begin position="175"/>
        <end position="195"/>
    </location>
</feature>
<keyword evidence="9" id="KW-0472">Membrane</keyword>
<comment type="caution">
    <text evidence="11">The sequence shown here is derived from an EMBL/GenBank/DDBJ whole genome shotgun (WGS) entry which is preliminary data.</text>
</comment>
<feature type="transmembrane region" description="Helical" evidence="9">
    <location>
        <begin position="201"/>
        <end position="220"/>
    </location>
</feature>
<evidence type="ECO:0000313" key="12">
    <source>
        <dbReference type="Proteomes" id="UP001165368"/>
    </source>
</evidence>
<sequence length="505" mass="53988">MKARLDSFLGRTTMYRLVILALLALLAESLVLAAFGAFFFTLWDMAASLTVLLAATLGSGWLFARLAKVRAHLDSSVITALLLFFLFFPDAQPGMLVSLAFAGVAASASKFLLAVRGRHVFNPAAVSAVLVAQLSGFMPLMAANAATWWAATPALLPVVALGAFLVLYRSRKLALGAVAVLVSVAVISIRLTAAGTGPADAVWTSVASYPVVFLAGFMLSEPLTLPPRRWQQLACAAVVALLAFVPFQAGPLFNAPELALLAGNTLAFLAGQRGRILLTFTGRRRLTDTSEEFSFVPVRQVSFRPGQYMELNLPHPNPDSRGPRRVFSMTSAPGDPELTFGLRLAEPSSSFKRGLLQLQPGQRLDATHVAGDFVLPADPSRPVLLVAGGIGLTPFISQLRSQGGGPDRDIRLVYAVRGADDVAYRDELAGLEVPVTVFSPDAPGLPHGWRHHRGPLTAEQLRAAVPDLARRAVYVSGSPGFVAATRRELRRAGARSIRTDAFLGY</sequence>
<dbReference type="InterPro" id="IPR001433">
    <property type="entry name" value="OxRdtase_FAD/NAD-bd"/>
</dbReference>
<protein>
    <submittedName>
        <fullName evidence="11">FAD-dependent oxidoreductase</fullName>
    </submittedName>
</protein>
<evidence type="ECO:0000256" key="4">
    <source>
        <dbReference type="ARBA" id="ARBA00022723"/>
    </source>
</evidence>
<keyword evidence="12" id="KW-1185">Reference proteome</keyword>
<feature type="transmembrane region" description="Helical" evidence="9">
    <location>
        <begin position="232"/>
        <end position="253"/>
    </location>
</feature>
<keyword evidence="4" id="KW-0479">Metal-binding</keyword>
<dbReference type="Proteomes" id="UP001165368">
    <property type="component" value="Unassembled WGS sequence"/>
</dbReference>
<keyword evidence="7" id="KW-0408">Iron</keyword>
<dbReference type="PANTHER" id="PTHR47354:SF6">
    <property type="entry name" value="NADH OXIDOREDUCTASE HCR"/>
    <property type="match status" value="1"/>
</dbReference>
<feature type="transmembrane region" description="Helical" evidence="9">
    <location>
        <begin position="148"/>
        <end position="168"/>
    </location>
</feature>
<feature type="transmembrane region" description="Helical" evidence="9">
    <location>
        <begin position="120"/>
        <end position="142"/>
    </location>
</feature>
<keyword evidence="9" id="KW-1133">Transmembrane helix</keyword>
<dbReference type="InterPro" id="IPR017927">
    <property type="entry name" value="FAD-bd_FR_type"/>
</dbReference>
<dbReference type="SUPFAM" id="SSF52343">
    <property type="entry name" value="Ferredoxin reductase-like, C-terminal NADP-linked domain"/>
    <property type="match status" value="1"/>
</dbReference>
<feature type="transmembrane region" description="Helical" evidence="9">
    <location>
        <begin position="71"/>
        <end position="88"/>
    </location>
</feature>
<reference evidence="11" key="1">
    <citation type="submission" date="2022-01" db="EMBL/GenBank/DDBJ databases">
        <authorList>
            <person name="Jo J.-H."/>
            <person name="Im W.-T."/>
        </authorList>
    </citation>
    <scope>NUCLEOTIDE SEQUENCE</scope>
    <source>
        <strain evidence="11">I2-34</strain>
    </source>
</reference>
<dbReference type="EMBL" id="JAKLTQ010000019">
    <property type="protein sequence ID" value="MCG2623977.1"/>
    <property type="molecule type" value="Genomic_DNA"/>
</dbReference>
<evidence type="ECO:0000256" key="2">
    <source>
        <dbReference type="ARBA" id="ARBA00022630"/>
    </source>
</evidence>
<evidence type="ECO:0000256" key="1">
    <source>
        <dbReference type="ARBA" id="ARBA00001974"/>
    </source>
</evidence>